<dbReference type="EMBL" id="JAUOEL010000005">
    <property type="protein sequence ID" value="MDO5975507.1"/>
    <property type="molecule type" value="Genomic_DNA"/>
</dbReference>
<dbReference type="RefSeq" id="WP_303302716.1">
    <property type="nucleotide sequence ID" value="NZ_BAABDA010000050.1"/>
</dbReference>
<protein>
    <submittedName>
        <fullName evidence="1">Uncharacterized protein</fullName>
    </submittedName>
</protein>
<evidence type="ECO:0000313" key="1">
    <source>
        <dbReference type="EMBL" id="MDO5975507.1"/>
    </source>
</evidence>
<keyword evidence="2" id="KW-1185">Reference proteome</keyword>
<name>A0ABT8WRH0_9FLAO</name>
<dbReference type="Pfam" id="PF12869">
    <property type="entry name" value="tRNA_anti-like"/>
    <property type="match status" value="1"/>
</dbReference>
<accession>A0ABT8WRH0</accession>
<proteinExistence type="predicted"/>
<sequence>MIEINSDNLLNEYAVNEQDANGKYSGKKVKITGELFFIGESHTGIPMLLFKSPEGIRLQLGAYFKGAWGDKKDLLIEGIPTTVEGIIKEKTYGDFIKINGEIISNFGFTIIMK</sequence>
<comment type="caution">
    <text evidence="1">The sequence shown here is derived from an EMBL/GenBank/DDBJ whole genome shotgun (WGS) entry which is preliminary data.</text>
</comment>
<dbReference type="Proteomes" id="UP001176806">
    <property type="component" value="Unassembled WGS sequence"/>
</dbReference>
<evidence type="ECO:0000313" key="2">
    <source>
        <dbReference type="Proteomes" id="UP001176806"/>
    </source>
</evidence>
<gene>
    <name evidence="1" type="ORF">Q4Q40_15025</name>
</gene>
<dbReference type="InterPro" id="IPR024422">
    <property type="entry name" value="Protein_unknown_function_OB"/>
</dbReference>
<reference evidence="1" key="1">
    <citation type="submission" date="2023-07" db="EMBL/GenBank/DDBJ databases">
        <title>Two novel species in the genus Flavivirga.</title>
        <authorList>
            <person name="Kwon K."/>
        </authorList>
    </citation>
    <scope>NUCLEOTIDE SEQUENCE</scope>
    <source>
        <strain evidence="1">KACC 14158</strain>
    </source>
</reference>
<organism evidence="1 2">
    <name type="scientific">Flavivirga jejuensis</name>
    <dbReference type="NCBI Taxonomy" id="870487"/>
    <lineage>
        <taxon>Bacteria</taxon>
        <taxon>Pseudomonadati</taxon>
        <taxon>Bacteroidota</taxon>
        <taxon>Flavobacteriia</taxon>
        <taxon>Flavobacteriales</taxon>
        <taxon>Flavobacteriaceae</taxon>
        <taxon>Flavivirga</taxon>
    </lineage>
</organism>